<dbReference type="InterPro" id="IPR036388">
    <property type="entry name" value="WH-like_DNA-bd_sf"/>
</dbReference>
<feature type="domain" description="RNA polymerase sigma-70 region 2" evidence="7">
    <location>
        <begin position="12"/>
        <end position="74"/>
    </location>
</feature>
<sequence>MSEHDWLAERFETDRPRLRAVAYRMLGSVQEADDAVQEAWIRLSRSDTSEVENLSGWVTTIVARVSLNMLQSRKSRPEVLVDATEGGDQPYEQSPDDPEEEAMIADSVGLALLVVLDTLTPAERLAFVLHDMFAVPFVEIAAIVDRSPAAARQLASRARRRVQRSTPSARRGESFGVYDGSAGPAGTGKSDLATAFLAASREGNFEALLAMLDPDIVLRTDAAAVQMSLEAELRGENPITNVPEIRGADAVTRVFAGRTWSPAPALIDGEAGLVWVQNGRPHVAFCFGTENGRITGIDIRADLSGLGIELYQRTLTGRRG</sequence>
<keyword evidence="3" id="KW-0805">Transcription regulation</keyword>
<dbReference type="InterPro" id="IPR013324">
    <property type="entry name" value="RNA_pol_sigma_r3/r4-like"/>
</dbReference>
<organism evidence="9 10">
    <name type="scientific">Streptomyces synnematoformans</name>
    <dbReference type="NCBI Taxonomy" id="415721"/>
    <lineage>
        <taxon>Bacteria</taxon>
        <taxon>Bacillati</taxon>
        <taxon>Actinomycetota</taxon>
        <taxon>Actinomycetes</taxon>
        <taxon>Kitasatosporales</taxon>
        <taxon>Streptomycetaceae</taxon>
        <taxon>Streptomyces</taxon>
    </lineage>
</organism>
<feature type="region of interest" description="Disordered" evidence="6">
    <location>
        <begin position="155"/>
        <end position="186"/>
    </location>
</feature>
<evidence type="ECO:0000259" key="7">
    <source>
        <dbReference type="Pfam" id="PF04542"/>
    </source>
</evidence>
<dbReference type="EMBL" id="BAAAPF010000027">
    <property type="protein sequence ID" value="GAA2115494.1"/>
    <property type="molecule type" value="Genomic_DNA"/>
</dbReference>
<proteinExistence type="inferred from homology"/>
<comment type="caution">
    <text evidence="9">The sequence shown here is derived from an EMBL/GenBank/DDBJ whole genome shotgun (WGS) entry which is preliminary data.</text>
</comment>
<evidence type="ECO:0000256" key="3">
    <source>
        <dbReference type="ARBA" id="ARBA00023015"/>
    </source>
</evidence>
<feature type="domain" description="RNA polymerase sigma factor 70 region 4 type 2" evidence="8">
    <location>
        <begin position="111"/>
        <end position="161"/>
    </location>
</feature>
<feature type="region of interest" description="Disordered" evidence="6">
    <location>
        <begin position="78"/>
        <end position="97"/>
    </location>
</feature>
<dbReference type="Pfam" id="PF08281">
    <property type="entry name" value="Sigma70_r4_2"/>
    <property type="match status" value="1"/>
</dbReference>
<keyword evidence="10" id="KW-1185">Reference proteome</keyword>
<dbReference type="SUPFAM" id="SSF54427">
    <property type="entry name" value="NTF2-like"/>
    <property type="match status" value="1"/>
</dbReference>
<dbReference type="Proteomes" id="UP001500443">
    <property type="component" value="Unassembled WGS sequence"/>
</dbReference>
<dbReference type="PANTHER" id="PTHR30173">
    <property type="entry name" value="SIGMA 19 FACTOR"/>
    <property type="match status" value="1"/>
</dbReference>
<evidence type="ECO:0000256" key="2">
    <source>
        <dbReference type="ARBA" id="ARBA00011344"/>
    </source>
</evidence>
<dbReference type="RefSeq" id="WP_344289054.1">
    <property type="nucleotide sequence ID" value="NZ_BAAAPF010000027.1"/>
</dbReference>
<gene>
    <name evidence="9" type="ORF">GCM10009802_15500</name>
</gene>
<dbReference type="Gene3D" id="1.10.10.10">
    <property type="entry name" value="Winged helix-like DNA-binding domain superfamily/Winged helix DNA-binding domain"/>
    <property type="match status" value="1"/>
</dbReference>
<evidence type="ECO:0000256" key="6">
    <source>
        <dbReference type="SAM" id="MobiDB-lite"/>
    </source>
</evidence>
<dbReference type="Gene3D" id="1.10.1740.10">
    <property type="match status" value="1"/>
</dbReference>
<comment type="subunit">
    <text evidence="2">Interacts transiently with the RNA polymerase catalytic core formed by RpoA, RpoB, RpoC and RpoZ (2 alpha, 1 beta, 1 beta' and 1 omega subunit) to form the RNA polymerase holoenzyme that can initiate transcription.</text>
</comment>
<dbReference type="NCBIfam" id="TIGR02937">
    <property type="entry name" value="sigma70-ECF"/>
    <property type="match status" value="1"/>
</dbReference>
<evidence type="ECO:0000256" key="5">
    <source>
        <dbReference type="ARBA" id="ARBA00023163"/>
    </source>
</evidence>
<keyword evidence="5" id="KW-0804">Transcription</keyword>
<evidence type="ECO:0000259" key="8">
    <source>
        <dbReference type="Pfam" id="PF08281"/>
    </source>
</evidence>
<name>A0ABP5JDX3_9ACTN</name>
<dbReference type="SUPFAM" id="SSF88946">
    <property type="entry name" value="Sigma2 domain of RNA polymerase sigma factors"/>
    <property type="match status" value="1"/>
</dbReference>
<dbReference type="InterPro" id="IPR013249">
    <property type="entry name" value="RNA_pol_sigma70_r4_t2"/>
</dbReference>
<dbReference type="InterPro" id="IPR032710">
    <property type="entry name" value="NTF2-like_dom_sf"/>
</dbReference>
<evidence type="ECO:0000256" key="1">
    <source>
        <dbReference type="ARBA" id="ARBA00010641"/>
    </source>
</evidence>
<dbReference type="InterPro" id="IPR014284">
    <property type="entry name" value="RNA_pol_sigma-70_dom"/>
</dbReference>
<evidence type="ECO:0000313" key="10">
    <source>
        <dbReference type="Proteomes" id="UP001500443"/>
    </source>
</evidence>
<dbReference type="InterPro" id="IPR052704">
    <property type="entry name" value="ECF_Sigma-70_Domain"/>
</dbReference>
<accession>A0ABP5JDX3</accession>
<dbReference type="SUPFAM" id="SSF88659">
    <property type="entry name" value="Sigma3 and sigma4 domains of RNA polymerase sigma factors"/>
    <property type="match status" value="1"/>
</dbReference>
<reference evidence="10" key="1">
    <citation type="journal article" date="2019" name="Int. J. Syst. Evol. Microbiol.">
        <title>The Global Catalogue of Microorganisms (GCM) 10K type strain sequencing project: providing services to taxonomists for standard genome sequencing and annotation.</title>
        <authorList>
            <consortium name="The Broad Institute Genomics Platform"/>
            <consortium name="The Broad Institute Genome Sequencing Center for Infectious Disease"/>
            <person name="Wu L."/>
            <person name="Ma J."/>
        </authorList>
    </citation>
    <scope>NUCLEOTIDE SEQUENCE [LARGE SCALE GENOMIC DNA]</scope>
    <source>
        <strain evidence="10">JCM 15481</strain>
    </source>
</reference>
<dbReference type="Pfam" id="PF04542">
    <property type="entry name" value="Sigma70_r2"/>
    <property type="match status" value="1"/>
</dbReference>
<protein>
    <submittedName>
        <fullName evidence="9">Sigma-70 family RNA polymerase sigma factor</fullName>
    </submittedName>
</protein>
<dbReference type="InterPro" id="IPR007627">
    <property type="entry name" value="RNA_pol_sigma70_r2"/>
</dbReference>
<dbReference type="InterPro" id="IPR013325">
    <property type="entry name" value="RNA_pol_sigma_r2"/>
</dbReference>
<evidence type="ECO:0000256" key="4">
    <source>
        <dbReference type="ARBA" id="ARBA00023082"/>
    </source>
</evidence>
<evidence type="ECO:0000313" key="9">
    <source>
        <dbReference type="EMBL" id="GAA2115494.1"/>
    </source>
</evidence>
<comment type="similarity">
    <text evidence="1">Belongs to the sigma-70 factor family. ECF subfamily.</text>
</comment>
<dbReference type="PANTHER" id="PTHR30173:SF43">
    <property type="entry name" value="ECF RNA POLYMERASE SIGMA FACTOR SIGI-RELATED"/>
    <property type="match status" value="1"/>
</dbReference>
<keyword evidence="4" id="KW-0731">Sigma factor</keyword>